<keyword evidence="2" id="KW-1133">Transmembrane helix</keyword>
<feature type="compositionally biased region" description="Basic and acidic residues" evidence="1">
    <location>
        <begin position="165"/>
        <end position="174"/>
    </location>
</feature>
<evidence type="ECO:0000256" key="2">
    <source>
        <dbReference type="SAM" id="Phobius"/>
    </source>
</evidence>
<feature type="region of interest" description="Disordered" evidence="1">
    <location>
        <begin position="165"/>
        <end position="193"/>
    </location>
</feature>
<keyword evidence="2" id="KW-0472">Membrane</keyword>
<sequence>MVSYPLNTSLYSRNDITSPEGTMDAKLASTDTRAYAALAIAIIAIGAQLIMAVFMVKLWRNARPSHRSADPERDLELDNVPRDAPADTRPRGLPVSPIEYPVAPAPVQAPGCPAAAYKAYTPDRAHGEADEYFYPPAPARKPTYTAGSGLEAQTHGADYYNQRREARHGSDGHRTNTNNANYGRKGNRFAHGT</sequence>
<dbReference type="EMBL" id="JBAWTH010000112">
    <property type="protein sequence ID" value="KAL2276539.1"/>
    <property type="molecule type" value="Genomic_DNA"/>
</dbReference>
<keyword evidence="2" id="KW-0812">Transmembrane</keyword>
<reference evidence="3 4" key="1">
    <citation type="submission" date="2024-03" db="EMBL/GenBank/DDBJ databases">
        <title>A high-quality draft genome sequence of Diaporthe vaccinii, a causative agent of upright dieback and viscid rot disease in cranberry plants.</title>
        <authorList>
            <person name="Sarrasin M."/>
            <person name="Lang B.F."/>
            <person name="Burger G."/>
        </authorList>
    </citation>
    <scope>NUCLEOTIDE SEQUENCE [LARGE SCALE GENOMIC DNA]</scope>
    <source>
        <strain evidence="3 4">IS7</strain>
    </source>
</reference>
<protein>
    <submittedName>
        <fullName evidence="3">Uncharacterized protein</fullName>
    </submittedName>
</protein>
<feature type="transmembrane region" description="Helical" evidence="2">
    <location>
        <begin position="34"/>
        <end position="59"/>
    </location>
</feature>
<feature type="compositionally biased region" description="Basic and acidic residues" evidence="1">
    <location>
        <begin position="67"/>
        <end position="90"/>
    </location>
</feature>
<dbReference type="Proteomes" id="UP001600888">
    <property type="component" value="Unassembled WGS sequence"/>
</dbReference>
<evidence type="ECO:0000313" key="4">
    <source>
        <dbReference type="Proteomes" id="UP001600888"/>
    </source>
</evidence>
<keyword evidence="4" id="KW-1185">Reference proteome</keyword>
<proteinExistence type="predicted"/>
<organism evidence="3 4">
    <name type="scientific">Diaporthe vaccinii</name>
    <dbReference type="NCBI Taxonomy" id="105482"/>
    <lineage>
        <taxon>Eukaryota</taxon>
        <taxon>Fungi</taxon>
        <taxon>Dikarya</taxon>
        <taxon>Ascomycota</taxon>
        <taxon>Pezizomycotina</taxon>
        <taxon>Sordariomycetes</taxon>
        <taxon>Sordariomycetidae</taxon>
        <taxon>Diaporthales</taxon>
        <taxon>Diaporthaceae</taxon>
        <taxon>Diaporthe</taxon>
        <taxon>Diaporthe eres species complex</taxon>
    </lineage>
</organism>
<name>A0ABR4E2A0_9PEZI</name>
<comment type="caution">
    <text evidence="3">The sequence shown here is derived from an EMBL/GenBank/DDBJ whole genome shotgun (WGS) entry which is preliminary data.</text>
</comment>
<evidence type="ECO:0000313" key="3">
    <source>
        <dbReference type="EMBL" id="KAL2276539.1"/>
    </source>
</evidence>
<evidence type="ECO:0000256" key="1">
    <source>
        <dbReference type="SAM" id="MobiDB-lite"/>
    </source>
</evidence>
<accession>A0ABR4E2A0</accession>
<feature type="region of interest" description="Disordered" evidence="1">
    <location>
        <begin position="65"/>
        <end position="94"/>
    </location>
</feature>
<gene>
    <name evidence="3" type="ORF">FJTKL_00844</name>
</gene>